<evidence type="ECO:0000313" key="2">
    <source>
        <dbReference type="Proteomes" id="UP000625316"/>
    </source>
</evidence>
<comment type="caution">
    <text evidence="1">The sequence shown here is derived from an EMBL/GenBank/DDBJ whole genome shotgun (WGS) entry which is preliminary data.</text>
</comment>
<organism evidence="1 2">
    <name type="scientific">Romeriopsis navalis LEGE 11480</name>
    <dbReference type="NCBI Taxonomy" id="2777977"/>
    <lineage>
        <taxon>Bacteria</taxon>
        <taxon>Bacillati</taxon>
        <taxon>Cyanobacteriota</taxon>
        <taxon>Cyanophyceae</taxon>
        <taxon>Leptolyngbyales</taxon>
        <taxon>Leptolyngbyaceae</taxon>
        <taxon>Romeriopsis</taxon>
        <taxon>Romeriopsis navalis</taxon>
    </lineage>
</organism>
<dbReference type="EMBL" id="JADEXQ010000030">
    <property type="protein sequence ID" value="MBE9030144.1"/>
    <property type="molecule type" value="Genomic_DNA"/>
</dbReference>
<dbReference type="InterPro" id="IPR007169">
    <property type="entry name" value="RemA-like"/>
</dbReference>
<name>A0A928VQB0_9CYAN</name>
<dbReference type="PANTHER" id="PTHR38449">
    <property type="entry name" value="REGULATORY PROTEIN TM_1690-RELATED"/>
    <property type="match status" value="1"/>
</dbReference>
<protein>
    <submittedName>
        <fullName evidence="1">DUF370 domain-containing protein</fullName>
    </submittedName>
</protein>
<gene>
    <name evidence="1" type="ORF">IQ266_10425</name>
</gene>
<dbReference type="Pfam" id="PF04025">
    <property type="entry name" value="RemA-like"/>
    <property type="match status" value="1"/>
</dbReference>
<dbReference type="PANTHER" id="PTHR38449:SF1">
    <property type="entry name" value="REGULATORY PROTEIN SSL2874-RELATED"/>
    <property type="match status" value="1"/>
</dbReference>
<dbReference type="AlphaFoldDB" id="A0A928VQB0"/>
<dbReference type="Proteomes" id="UP000625316">
    <property type="component" value="Unassembled WGS sequence"/>
</dbReference>
<reference evidence="1" key="1">
    <citation type="submission" date="2020-10" db="EMBL/GenBank/DDBJ databases">
        <authorList>
            <person name="Castelo-Branco R."/>
            <person name="Eusebio N."/>
            <person name="Adriana R."/>
            <person name="Vieira A."/>
            <person name="Brugerolle De Fraissinette N."/>
            <person name="Rezende De Castro R."/>
            <person name="Schneider M.P."/>
            <person name="Vasconcelos V."/>
            <person name="Leao P.N."/>
        </authorList>
    </citation>
    <scope>NUCLEOTIDE SEQUENCE</scope>
    <source>
        <strain evidence="1">LEGE 11480</strain>
    </source>
</reference>
<keyword evidence="2" id="KW-1185">Reference proteome</keyword>
<dbReference type="RefSeq" id="WP_264324971.1">
    <property type="nucleotide sequence ID" value="NZ_JADEXQ010000030.1"/>
</dbReference>
<proteinExistence type="predicted"/>
<sequence length="80" mass="8766">MDFQLINIGFGNVVASQRIRSVISAESAPVKRIIVEARARGGLIDATYGRRTRTVMMCDSGQIVLSSVQVDTLIQRLAMN</sequence>
<evidence type="ECO:0000313" key="1">
    <source>
        <dbReference type="EMBL" id="MBE9030144.1"/>
    </source>
</evidence>
<dbReference type="NCBIfam" id="NF003315">
    <property type="entry name" value="PRK04323.1"/>
    <property type="match status" value="1"/>
</dbReference>
<accession>A0A928VQB0</accession>